<dbReference type="AlphaFoldDB" id="A0A8H4B6E4"/>
<name>A0A8H4B6E4_MUCCL</name>
<dbReference type="GO" id="GO:0005789">
    <property type="term" value="C:endoplasmic reticulum membrane"/>
    <property type="evidence" value="ECO:0007669"/>
    <property type="project" value="InterPro"/>
</dbReference>
<dbReference type="Pfam" id="PF03669">
    <property type="entry name" value="ASTER"/>
    <property type="match status" value="1"/>
</dbReference>
<feature type="transmembrane region" description="Helical" evidence="5">
    <location>
        <begin position="72"/>
        <end position="89"/>
    </location>
</feature>
<evidence type="ECO:0000313" key="7">
    <source>
        <dbReference type="Proteomes" id="UP000469890"/>
    </source>
</evidence>
<evidence type="ECO:0000256" key="5">
    <source>
        <dbReference type="SAM" id="Phobius"/>
    </source>
</evidence>
<dbReference type="GO" id="GO:0044183">
    <property type="term" value="F:protein folding chaperone"/>
    <property type="evidence" value="ECO:0007669"/>
    <property type="project" value="InterPro"/>
</dbReference>
<comment type="caution">
    <text evidence="6">The sequence shown here is derived from an EMBL/GenBank/DDBJ whole genome shotgun (WGS) entry which is preliminary data.</text>
</comment>
<evidence type="ECO:0000256" key="3">
    <source>
        <dbReference type="ARBA" id="ARBA00022989"/>
    </source>
</evidence>
<keyword evidence="3 5" id="KW-1133">Transmembrane helix</keyword>
<dbReference type="GO" id="GO:0045048">
    <property type="term" value="P:protein insertion into ER membrane"/>
    <property type="evidence" value="ECO:0007669"/>
    <property type="project" value="InterPro"/>
</dbReference>
<feature type="transmembrane region" description="Helical" evidence="5">
    <location>
        <begin position="101"/>
        <end position="120"/>
    </location>
</feature>
<dbReference type="Proteomes" id="UP000469890">
    <property type="component" value="Unassembled WGS sequence"/>
</dbReference>
<protein>
    <submittedName>
        <fullName evidence="6">Uncharacterized protein</fullName>
    </submittedName>
</protein>
<comment type="subcellular location">
    <subcellularLocation>
        <location evidence="1">Membrane</location>
    </subcellularLocation>
</comment>
<evidence type="ECO:0000256" key="1">
    <source>
        <dbReference type="ARBA" id="ARBA00004370"/>
    </source>
</evidence>
<keyword evidence="4 5" id="KW-0472">Membrane</keyword>
<evidence type="ECO:0000256" key="2">
    <source>
        <dbReference type="ARBA" id="ARBA00022692"/>
    </source>
</evidence>
<sequence length="139" mass="15670">MKGEIPANETRGVFYSFLIYKMSSSSKQDPRREEAIVPFHLPRRNEEEEDWSHMLATLVSMGGIMTRNRYKVIPWVAAYFGIVATLNTRKTLKSKDSMGNSGALLAAVALFTYYLNFYLVHKKSMEAVANGQVNIVGSI</sequence>
<organism evidence="6 7">
    <name type="scientific">Mucor circinelloides f. lusitanicus</name>
    <name type="common">Mucor racemosus var. lusitanicus</name>
    <dbReference type="NCBI Taxonomy" id="29924"/>
    <lineage>
        <taxon>Eukaryota</taxon>
        <taxon>Fungi</taxon>
        <taxon>Fungi incertae sedis</taxon>
        <taxon>Mucoromycota</taxon>
        <taxon>Mucoromycotina</taxon>
        <taxon>Mucoromycetes</taxon>
        <taxon>Mucorales</taxon>
        <taxon>Mucorineae</taxon>
        <taxon>Mucoraceae</taxon>
        <taxon>Mucor</taxon>
    </lineage>
</organism>
<accession>A0A8H4B6E4</accession>
<evidence type="ECO:0000313" key="6">
    <source>
        <dbReference type="EMBL" id="KAF1796236.1"/>
    </source>
</evidence>
<evidence type="ECO:0000256" key="4">
    <source>
        <dbReference type="ARBA" id="ARBA00023136"/>
    </source>
</evidence>
<proteinExistence type="predicted"/>
<reference evidence="6 7" key="1">
    <citation type="submission" date="2019-09" db="EMBL/GenBank/DDBJ databases">
        <authorList>
            <consortium name="DOE Joint Genome Institute"/>
            <person name="Mondo S.J."/>
            <person name="Navarro-Mendoza M.I."/>
            <person name="Perez-Arques C."/>
            <person name="Panchal S."/>
            <person name="Nicolas F.E."/>
            <person name="Ganguly P."/>
            <person name="Pangilinan J."/>
            <person name="Grigoriev I."/>
            <person name="Heitman J."/>
            <person name="Sanya K."/>
            <person name="Garre V."/>
        </authorList>
    </citation>
    <scope>NUCLEOTIDE SEQUENCE [LARGE SCALE GENOMIC DNA]</scope>
    <source>
        <strain evidence="6 7">MU402</strain>
    </source>
</reference>
<gene>
    <name evidence="6" type="ORF">FB192DRAFT_1405878</name>
</gene>
<dbReference type="InterPro" id="IPR005351">
    <property type="entry name" value="ASTER"/>
</dbReference>
<dbReference type="EMBL" id="JAAECE010000013">
    <property type="protein sequence ID" value="KAF1796236.1"/>
    <property type="molecule type" value="Genomic_DNA"/>
</dbReference>
<keyword evidence="2 5" id="KW-0812">Transmembrane</keyword>